<dbReference type="NCBIfam" id="NF047593">
    <property type="entry name" value="IS66_ISAeme5_TnpA"/>
    <property type="match status" value="1"/>
</dbReference>
<protein>
    <recommendedName>
        <fullName evidence="3">Transposase</fullName>
    </recommendedName>
</protein>
<keyword evidence="2" id="KW-1185">Reference proteome</keyword>
<evidence type="ECO:0000313" key="1">
    <source>
        <dbReference type="EMBL" id="SFQ47472.1"/>
    </source>
</evidence>
<accession>A0A1I5YTG4</accession>
<dbReference type="OrthoDB" id="9808061at2"/>
<proteinExistence type="predicted"/>
<reference evidence="1 2" key="1">
    <citation type="submission" date="2016-10" db="EMBL/GenBank/DDBJ databases">
        <authorList>
            <person name="de Groot N.N."/>
        </authorList>
    </citation>
    <scope>NUCLEOTIDE SEQUENCE [LARGE SCALE GENOMIC DNA]</scope>
    <source>
        <strain evidence="1 2">DSM 20678</strain>
    </source>
</reference>
<evidence type="ECO:0008006" key="3">
    <source>
        <dbReference type="Google" id="ProtNLM"/>
    </source>
</evidence>
<organism evidence="1 2">
    <name type="scientific">Caldicoprobacter faecalis</name>
    <dbReference type="NCBI Taxonomy" id="937334"/>
    <lineage>
        <taxon>Bacteria</taxon>
        <taxon>Bacillati</taxon>
        <taxon>Bacillota</taxon>
        <taxon>Clostridia</taxon>
        <taxon>Caldicoprobacterales</taxon>
        <taxon>Caldicoprobacteraceae</taxon>
        <taxon>Caldicoprobacter</taxon>
    </lineage>
</organism>
<sequence length="105" mass="12052">MTHTERGQQWKARIEAYKASCLSAREFCRQHSITTRQLYYWLRKETLKEQTGNTVQWLPVSLSSKEDIALSDFLTVKVAPAVIEVREGFNEGLLLHVVKVLSALC</sequence>
<evidence type="ECO:0000313" key="2">
    <source>
        <dbReference type="Proteomes" id="UP000198577"/>
    </source>
</evidence>
<gene>
    <name evidence="1" type="ORF">SAMN05444406_1643</name>
</gene>
<dbReference type="STRING" id="937334.SAMN05444406_1643"/>
<dbReference type="EMBL" id="FOXR01000064">
    <property type="protein sequence ID" value="SFQ47472.1"/>
    <property type="molecule type" value="Genomic_DNA"/>
</dbReference>
<dbReference type="RefSeq" id="WP_092282883.1">
    <property type="nucleotide sequence ID" value="NZ_FOXR01000064.1"/>
</dbReference>
<dbReference type="AlphaFoldDB" id="A0A1I5YTG4"/>
<dbReference type="Proteomes" id="UP000198577">
    <property type="component" value="Unassembled WGS sequence"/>
</dbReference>
<name>A0A1I5YTG4_9FIRM</name>